<evidence type="ECO:0000259" key="6">
    <source>
        <dbReference type="PROSITE" id="PS50405"/>
    </source>
</evidence>
<dbReference type="FunFam" id="1.20.1050.10:FF:000030">
    <property type="entry name" value="Glutathione S-transferase S1"/>
    <property type="match status" value="1"/>
</dbReference>
<comment type="catalytic activity">
    <reaction evidence="5">
        <text>RX + glutathione = an S-substituted glutathione + a halide anion + H(+)</text>
        <dbReference type="Rhea" id="RHEA:16437"/>
        <dbReference type="ChEBI" id="CHEBI:15378"/>
        <dbReference type="ChEBI" id="CHEBI:16042"/>
        <dbReference type="ChEBI" id="CHEBI:17792"/>
        <dbReference type="ChEBI" id="CHEBI:57925"/>
        <dbReference type="ChEBI" id="CHEBI:90779"/>
        <dbReference type="EC" id="2.5.1.18"/>
    </reaction>
</comment>
<dbReference type="CDD" id="cd03192">
    <property type="entry name" value="GST_C_Sigma_like"/>
    <property type="match status" value="1"/>
</dbReference>
<name>A0A6P8M0A4_BOMIM</name>
<comment type="similarity">
    <text evidence="4">Belongs to the GST superfamily. Sigma family.</text>
</comment>
<evidence type="ECO:0000256" key="2">
    <source>
        <dbReference type="ARBA" id="ARBA00012452"/>
    </source>
</evidence>
<dbReference type="PROSITE" id="PS50405">
    <property type="entry name" value="GST_CTER"/>
    <property type="match status" value="1"/>
</dbReference>
<organism evidence="7 8">
    <name type="scientific">Bombus impatiens</name>
    <name type="common">Bumblebee</name>
    <dbReference type="NCBI Taxonomy" id="132113"/>
    <lineage>
        <taxon>Eukaryota</taxon>
        <taxon>Metazoa</taxon>
        <taxon>Ecdysozoa</taxon>
        <taxon>Arthropoda</taxon>
        <taxon>Hexapoda</taxon>
        <taxon>Insecta</taxon>
        <taxon>Pterygota</taxon>
        <taxon>Neoptera</taxon>
        <taxon>Endopterygota</taxon>
        <taxon>Hymenoptera</taxon>
        <taxon>Apocrita</taxon>
        <taxon>Aculeata</taxon>
        <taxon>Apoidea</taxon>
        <taxon>Anthophila</taxon>
        <taxon>Apidae</taxon>
        <taxon>Bombus</taxon>
        <taxon>Pyrobombus</taxon>
    </lineage>
</organism>
<dbReference type="InterPro" id="IPR036282">
    <property type="entry name" value="Glutathione-S-Trfase_C_sf"/>
</dbReference>
<dbReference type="InterPro" id="IPR004046">
    <property type="entry name" value="GST_C"/>
</dbReference>
<dbReference type="Pfam" id="PF14497">
    <property type="entry name" value="GST_C_3"/>
    <property type="match status" value="1"/>
</dbReference>
<dbReference type="InterPro" id="IPR010987">
    <property type="entry name" value="Glutathione-S-Trfase_C-like"/>
</dbReference>
<gene>
    <name evidence="8" type="primary">LOC100750129</name>
</gene>
<dbReference type="AlphaFoldDB" id="A0A6P8M0A4"/>
<evidence type="ECO:0000256" key="1">
    <source>
        <dbReference type="ARBA" id="ARBA00011738"/>
    </source>
</evidence>
<comment type="subunit">
    <text evidence="1">Homodimer.</text>
</comment>
<feature type="domain" description="GST C-terminal" evidence="6">
    <location>
        <begin position="40"/>
        <end position="161"/>
    </location>
</feature>
<protein>
    <recommendedName>
        <fullName evidence="2">glutathione transferase</fullName>
        <ecNumber evidence="2">2.5.1.18</ecNumber>
    </recommendedName>
</protein>
<dbReference type="GO" id="GO:0006749">
    <property type="term" value="P:glutathione metabolic process"/>
    <property type="evidence" value="ECO:0007669"/>
    <property type="project" value="TreeGrafter"/>
</dbReference>
<dbReference type="RefSeq" id="XP_033178796.1">
    <property type="nucleotide sequence ID" value="XM_033322905.1"/>
</dbReference>
<evidence type="ECO:0000313" key="7">
    <source>
        <dbReference type="Proteomes" id="UP000515180"/>
    </source>
</evidence>
<evidence type="ECO:0000256" key="5">
    <source>
        <dbReference type="ARBA" id="ARBA00047960"/>
    </source>
</evidence>
<evidence type="ECO:0000256" key="4">
    <source>
        <dbReference type="ARBA" id="ARBA00038317"/>
    </source>
</evidence>
<dbReference type="GO" id="GO:0004364">
    <property type="term" value="F:glutathione transferase activity"/>
    <property type="evidence" value="ECO:0007669"/>
    <property type="project" value="UniProtKB-EC"/>
</dbReference>
<accession>A0A6P8M0A4</accession>
<evidence type="ECO:0000313" key="8">
    <source>
        <dbReference type="RefSeq" id="XP_033178796.1"/>
    </source>
</evidence>
<sequence length="161" mass="18959">MFLVASCNMLPMLIFDKRLVGHATAICRFVARQYDLAGKTDLASLHIDSVVDTIHDIRYIIAEFYYEKDEKYKAKKRAAAEKTLPPILESLDQDVKKNDGYFRDGTLSWADLTFVALLDYFNFMYKSNLIENYENLKLLEKRVLRLPTIRDWFERRPVSEY</sequence>
<dbReference type="PANTHER" id="PTHR11571:SF224">
    <property type="entry name" value="HEMATOPOIETIC PROSTAGLANDIN D SYNTHASE"/>
    <property type="match status" value="1"/>
</dbReference>
<evidence type="ECO:0000256" key="3">
    <source>
        <dbReference type="ARBA" id="ARBA00022679"/>
    </source>
</evidence>
<dbReference type="Gene3D" id="1.20.1050.10">
    <property type="match status" value="1"/>
</dbReference>
<reference evidence="8" key="1">
    <citation type="submission" date="2025-08" db="UniProtKB">
        <authorList>
            <consortium name="RefSeq"/>
        </authorList>
    </citation>
    <scope>IDENTIFICATION</scope>
</reference>
<keyword evidence="3" id="KW-0808">Transferase</keyword>
<proteinExistence type="inferred from homology"/>
<dbReference type="EC" id="2.5.1.18" evidence="2"/>
<dbReference type="Proteomes" id="UP000515180">
    <property type="component" value="Unplaced"/>
</dbReference>
<dbReference type="PANTHER" id="PTHR11571">
    <property type="entry name" value="GLUTATHIONE S-TRANSFERASE"/>
    <property type="match status" value="1"/>
</dbReference>
<dbReference type="GeneID" id="100750129"/>
<dbReference type="OrthoDB" id="414243at2759"/>
<dbReference type="InterPro" id="IPR050213">
    <property type="entry name" value="GST_superfamily"/>
</dbReference>
<dbReference type="SUPFAM" id="SSF47616">
    <property type="entry name" value="GST C-terminal domain-like"/>
    <property type="match status" value="1"/>
</dbReference>
<keyword evidence="7" id="KW-1185">Reference proteome</keyword>